<feature type="domain" description="TF-B3" evidence="6">
    <location>
        <begin position="31"/>
        <end position="110"/>
    </location>
</feature>
<dbReference type="InterPro" id="IPR015300">
    <property type="entry name" value="DNA-bd_pseudobarrel_sf"/>
</dbReference>
<keyword evidence="8" id="KW-1185">Reference proteome</keyword>
<evidence type="ECO:0000313" key="7">
    <source>
        <dbReference type="EMBL" id="MED6112198.1"/>
    </source>
</evidence>
<keyword evidence="5" id="KW-0539">Nucleus</keyword>
<evidence type="ECO:0000256" key="2">
    <source>
        <dbReference type="ARBA" id="ARBA00023015"/>
    </source>
</evidence>
<evidence type="ECO:0000256" key="1">
    <source>
        <dbReference type="ARBA" id="ARBA00004123"/>
    </source>
</evidence>
<comment type="subcellular location">
    <subcellularLocation>
        <location evidence="1">Nucleus</location>
    </subcellularLocation>
</comment>
<dbReference type="Proteomes" id="UP001341840">
    <property type="component" value="Unassembled WGS sequence"/>
</dbReference>
<dbReference type="Gene3D" id="2.40.330.10">
    <property type="entry name" value="DNA-binding pseudobarrel domain"/>
    <property type="match status" value="1"/>
</dbReference>
<evidence type="ECO:0000259" key="6">
    <source>
        <dbReference type="Pfam" id="PF02362"/>
    </source>
</evidence>
<accession>A0ABU6QKW7</accession>
<reference evidence="7 8" key="1">
    <citation type="journal article" date="2023" name="Plants (Basel)">
        <title>Bridging the Gap: Combining Genomics and Transcriptomics Approaches to Understand Stylosanthes scabra, an Orphan Legume from the Brazilian Caatinga.</title>
        <authorList>
            <person name="Ferreira-Neto J.R.C."/>
            <person name="da Silva M.D."/>
            <person name="Binneck E."/>
            <person name="de Melo N.F."/>
            <person name="da Silva R.H."/>
            <person name="de Melo A.L.T.M."/>
            <person name="Pandolfi V."/>
            <person name="Bustamante F.O."/>
            <person name="Brasileiro-Vidal A.C."/>
            <person name="Benko-Iseppon A.M."/>
        </authorList>
    </citation>
    <scope>NUCLEOTIDE SEQUENCE [LARGE SCALE GENOMIC DNA]</scope>
    <source>
        <tissue evidence="7">Leaves</tissue>
    </source>
</reference>
<name>A0ABU6QKW7_9FABA</name>
<proteinExistence type="predicted"/>
<dbReference type="SUPFAM" id="SSF101936">
    <property type="entry name" value="DNA-binding pseudobarrel domain"/>
    <property type="match status" value="1"/>
</dbReference>
<keyword evidence="2" id="KW-0805">Transcription regulation</keyword>
<evidence type="ECO:0000313" key="8">
    <source>
        <dbReference type="Proteomes" id="UP001341840"/>
    </source>
</evidence>
<keyword evidence="3" id="KW-0238">DNA-binding</keyword>
<dbReference type="EMBL" id="JASCZI010000513">
    <property type="protein sequence ID" value="MED6112198.1"/>
    <property type="molecule type" value="Genomic_DNA"/>
</dbReference>
<organism evidence="7 8">
    <name type="scientific">Stylosanthes scabra</name>
    <dbReference type="NCBI Taxonomy" id="79078"/>
    <lineage>
        <taxon>Eukaryota</taxon>
        <taxon>Viridiplantae</taxon>
        <taxon>Streptophyta</taxon>
        <taxon>Embryophyta</taxon>
        <taxon>Tracheophyta</taxon>
        <taxon>Spermatophyta</taxon>
        <taxon>Magnoliopsida</taxon>
        <taxon>eudicotyledons</taxon>
        <taxon>Gunneridae</taxon>
        <taxon>Pentapetalae</taxon>
        <taxon>rosids</taxon>
        <taxon>fabids</taxon>
        <taxon>Fabales</taxon>
        <taxon>Fabaceae</taxon>
        <taxon>Papilionoideae</taxon>
        <taxon>50 kb inversion clade</taxon>
        <taxon>dalbergioids sensu lato</taxon>
        <taxon>Dalbergieae</taxon>
        <taxon>Pterocarpus clade</taxon>
        <taxon>Stylosanthes</taxon>
    </lineage>
</organism>
<dbReference type="InterPro" id="IPR003340">
    <property type="entry name" value="B3_DNA-bd"/>
</dbReference>
<sequence length="117" mass="13839">MLKRNRKNSKSRNTRYLDRGKFEVKINVLLLQMNRIYLPVSFARDLQRIGGSPIWRVTGPANTQKNEFEFIVYPSGGRKREHKFGNAWEEFCDVYRLKKDQICTFEIVSDHLMVVSI</sequence>
<keyword evidence="4" id="KW-0804">Transcription</keyword>
<comment type="caution">
    <text evidence="7">The sequence shown here is derived from an EMBL/GenBank/DDBJ whole genome shotgun (WGS) entry which is preliminary data.</text>
</comment>
<evidence type="ECO:0000256" key="5">
    <source>
        <dbReference type="ARBA" id="ARBA00023242"/>
    </source>
</evidence>
<protein>
    <recommendedName>
        <fullName evidence="6">TF-B3 domain-containing protein</fullName>
    </recommendedName>
</protein>
<dbReference type="Pfam" id="PF02362">
    <property type="entry name" value="B3"/>
    <property type="match status" value="1"/>
</dbReference>
<evidence type="ECO:0000256" key="3">
    <source>
        <dbReference type="ARBA" id="ARBA00023125"/>
    </source>
</evidence>
<evidence type="ECO:0000256" key="4">
    <source>
        <dbReference type="ARBA" id="ARBA00023163"/>
    </source>
</evidence>
<gene>
    <name evidence="7" type="ORF">PIB30_059519</name>
</gene>